<dbReference type="Gene3D" id="3.10.450.50">
    <property type="match status" value="1"/>
</dbReference>
<dbReference type="EMBL" id="VIFY01000121">
    <property type="protein sequence ID" value="TQB70108.1"/>
    <property type="molecule type" value="Genomic_DNA"/>
</dbReference>
<accession>A0A507QNN4</accession>
<evidence type="ECO:0000313" key="7">
    <source>
        <dbReference type="EMBL" id="TQB70108.1"/>
    </source>
</evidence>
<evidence type="ECO:0000256" key="2">
    <source>
        <dbReference type="ARBA" id="ARBA00023239"/>
    </source>
</evidence>
<organism evidence="7 8">
    <name type="scientific">Monascus purpureus</name>
    <name type="common">Red mold</name>
    <name type="synonym">Monascus anka</name>
    <dbReference type="NCBI Taxonomy" id="5098"/>
    <lineage>
        <taxon>Eukaryota</taxon>
        <taxon>Fungi</taxon>
        <taxon>Dikarya</taxon>
        <taxon>Ascomycota</taxon>
        <taxon>Pezizomycotina</taxon>
        <taxon>Eurotiomycetes</taxon>
        <taxon>Eurotiomycetidae</taxon>
        <taxon>Eurotiales</taxon>
        <taxon>Aspergillaceae</taxon>
        <taxon>Monascus</taxon>
    </lineage>
</organism>
<evidence type="ECO:0000256" key="4">
    <source>
        <dbReference type="PIRSR" id="PIRSR024851-50"/>
    </source>
</evidence>
<gene>
    <name evidence="7" type="ORF">MPDQ_000935</name>
</gene>
<proteinExistence type="inferred from homology"/>
<dbReference type="InterPro" id="IPR049884">
    <property type="entry name" value="Scytalone_dh"/>
</dbReference>
<comment type="caution">
    <text evidence="7">The sequence shown here is derived from an EMBL/GenBank/DDBJ whole genome shotgun (WGS) entry which is preliminary data.</text>
</comment>
<evidence type="ECO:0000256" key="1">
    <source>
        <dbReference type="ARBA" id="ARBA00008584"/>
    </source>
</evidence>
<sequence length="167" mass="19247">MDFSLAIEVTYPDSDYIAICQLAFEWADSYDKKDWNRLRNILASNLMVDYSIIGHQCFPHMKSEEFISMMSSPNLLGDPLVHTQHLLGAAKYEWVSETEIVAVYQIRAAHQRYANPDLTSVTRRGHGYGTVKHWYGKIDGVWKLAGVRPELYWTEHDFSKIFSQPSA</sequence>
<dbReference type="Proteomes" id="UP000319663">
    <property type="component" value="Unassembled WGS sequence"/>
</dbReference>
<protein>
    <recommendedName>
        <fullName evidence="6">Scytalone dehydratase-like domain-containing protein</fullName>
    </recommendedName>
</protein>
<evidence type="ECO:0000259" key="6">
    <source>
        <dbReference type="Pfam" id="PF02982"/>
    </source>
</evidence>
<dbReference type="GO" id="GO:0006582">
    <property type="term" value="P:melanin metabolic process"/>
    <property type="evidence" value="ECO:0007669"/>
    <property type="project" value="InterPro"/>
</dbReference>
<feature type="binding site" evidence="5">
    <location>
        <position position="50"/>
    </location>
    <ligand>
        <name>substrate</name>
    </ligand>
</feature>
<dbReference type="GO" id="GO:0030411">
    <property type="term" value="F:scytalone dehydratase activity"/>
    <property type="evidence" value="ECO:0007669"/>
    <property type="project" value="InterPro"/>
</dbReference>
<name>A0A507QNN4_MONPU</name>
<feature type="domain" description="Scytalone dehydratase-like" evidence="6">
    <location>
        <begin position="14"/>
        <end position="164"/>
    </location>
</feature>
<dbReference type="InterPro" id="IPR032710">
    <property type="entry name" value="NTF2-like_dom_sf"/>
</dbReference>
<dbReference type="PIRSF" id="PIRSF024851">
    <property type="entry name" value="SCD1"/>
    <property type="match status" value="1"/>
</dbReference>
<keyword evidence="8" id="KW-1185">Reference proteome</keyword>
<dbReference type="InterPro" id="IPR004235">
    <property type="entry name" value="Scytalone_dehydratase"/>
</dbReference>
<dbReference type="Pfam" id="PF02982">
    <property type="entry name" value="Scytalone_dh"/>
    <property type="match status" value="1"/>
</dbReference>
<comment type="similarity">
    <text evidence="1 3">Belongs to the scytalone dehydratase family.</text>
</comment>
<evidence type="ECO:0000256" key="3">
    <source>
        <dbReference type="PIRNR" id="PIRNR024851"/>
    </source>
</evidence>
<evidence type="ECO:0000256" key="5">
    <source>
        <dbReference type="PIRSR" id="PIRSR024851-51"/>
    </source>
</evidence>
<feature type="active site" evidence="4">
    <location>
        <position position="85"/>
    </location>
</feature>
<dbReference type="AlphaFoldDB" id="A0A507QNN4"/>
<keyword evidence="2 3" id="KW-0456">Lyase</keyword>
<evidence type="ECO:0000313" key="8">
    <source>
        <dbReference type="Proteomes" id="UP000319663"/>
    </source>
</evidence>
<feature type="active site" evidence="4">
    <location>
        <position position="110"/>
    </location>
</feature>
<dbReference type="OrthoDB" id="5281072at2759"/>
<dbReference type="STRING" id="5098.A0A507QNN4"/>
<feature type="binding site" evidence="5">
    <location>
        <position position="30"/>
    </location>
    <ligand>
        <name>substrate</name>
    </ligand>
</feature>
<dbReference type="SUPFAM" id="SSF54427">
    <property type="entry name" value="NTF2-like"/>
    <property type="match status" value="1"/>
</dbReference>
<reference evidence="7 8" key="1">
    <citation type="submission" date="2019-06" db="EMBL/GenBank/DDBJ databases">
        <title>Wine fermentation using esterase from Monascus purpureus.</title>
        <authorList>
            <person name="Geng C."/>
            <person name="Zhang Y."/>
        </authorList>
    </citation>
    <scope>NUCLEOTIDE SEQUENCE [LARGE SCALE GENOMIC DNA]</scope>
    <source>
        <strain evidence="7">HQ1</strain>
    </source>
</reference>